<evidence type="ECO:0000256" key="3">
    <source>
        <dbReference type="ARBA" id="ARBA00022694"/>
    </source>
</evidence>
<evidence type="ECO:0000259" key="7">
    <source>
        <dbReference type="Pfam" id="PF01509"/>
    </source>
</evidence>
<dbReference type="Pfam" id="PF01509">
    <property type="entry name" value="TruB_N"/>
    <property type="match status" value="1"/>
</dbReference>
<accession>A0A426FR61</accession>
<feature type="domain" description="tRNA pseudouridylate synthase B C-terminal" evidence="8">
    <location>
        <begin position="175"/>
        <end position="216"/>
    </location>
</feature>
<dbReference type="GO" id="GO:0003723">
    <property type="term" value="F:RNA binding"/>
    <property type="evidence" value="ECO:0007669"/>
    <property type="project" value="InterPro"/>
</dbReference>
<comment type="function">
    <text evidence="5">Responsible for synthesis of pseudouridine from uracil-55 in the psi GC loop of transfer RNAs.</text>
</comment>
<dbReference type="AlphaFoldDB" id="A0A426FR61"/>
<dbReference type="Pfam" id="PF16198">
    <property type="entry name" value="TruB_C_2"/>
    <property type="match status" value="1"/>
</dbReference>
<keyword evidence="3 5" id="KW-0819">tRNA processing</keyword>
<dbReference type="InterPro" id="IPR032819">
    <property type="entry name" value="TruB_C"/>
</dbReference>
<comment type="similarity">
    <text evidence="2 5">Belongs to the pseudouridine synthase TruB family. Type 1 subfamily.</text>
</comment>
<organism evidence="9 10">
    <name type="scientific">Lautropia dentalis</name>
    <dbReference type="NCBI Taxonomy" id="2490857"/>
    <lineage>
        <taxon>Bacteria</taxon>
        <taxon>Pseudomonadati</taxon>
        <taxon>Pseudomonadota</taxon>
        <taxon>Betaproteobacteria</taxon>
        <taxon>Burkholderiales</taxon>
        <taxon>Burkholderiaceae</taxon>
        <taxon>Lautropia</taxon>
    </lineage>
</organism>
<keyword evidence="4 5" id="KW-0413">Isomerase</keyword>
<evidence type="ECO:0000259" key="8">
    <source>
        <dbReference type="Pfam" id="PF16198"/>
    </source>
</evidence>
<dbReference type="InterPro" id="IPR002501">
    <property type="entry name" value="PsdUridine_synth_N"/>
</dbReference>
<dbReference type="CDD" id="cd02573">
    <property type="entry name" value="PseudoU_synth_EcTruB"/>
    <property type="match status" value="1"/>
</dbReference>
<protein>
    <recommendedName>
        <fullName evidence="5">tRNA pseudouridine synthase B</fullName>
        <ecNumber evidence="5">5.4.99.25</ecNumber>
    </recommendedName>
    <alternativeName>
        <fullName evidence="5">tRNA pseudouridine(55) synthase</fullName>
        <shortName evidence="5">Psi55 synthase</shortName>
    </alternativeName>
    <alternativeName>
        <fullName evidence="5">tRNA pseudouridylate synthase</fullName>
    </alternativeName>
    <alternativeName>
        <fullName evidence="5">tRNA-uridine isomerase</fullName>
    </alternativeName>
</protein>
<dbReference type="PANTHER" id="PTHR13767">
    <property type="entry name" value="TRNA-PSEUDOURIDINE SYNTHASE"/>
    <property type="match status" value="1"/>
</dbReference>
<comment type="catalytic activity">
    <reaction evidence="1 5">
        <text>uridine(55) in tRNA = pseudouridine(55) in tRNA</text>
        <dbReference type="Rhea" id="RHEA:42532"/>
        <dbReference type="Rhea" id="RHEA-COMP:10101"/>
        <dbReference type="Rhea" id="RHEA-COMP:10102"/>
        <dbReference type="ChEBI" id="CHEBI:65314"/>
        <dbReference type="ChEBI" id="CHEBI:65315"/>
        <dbReference type="EC" id="5.4.99.25"/>
    </reaction>
</comment>
<evidence type="ECO:0000256" key="4">
    <source>
        <dbReference type="ARBA" id="ARBA00023235"/>
    </source>
</evidence>
<evidence type="ECO:0000256" key="2">
    <source>
        <dbReference type="ARBA" id="ARBA00005642"/>
    </source>
</evidence>
<feature type="active site" description="Nucleophile" evidence="5">
    <location>
        <position position="42"/>
    </location>
</feature>
<evidence type="ECO:0000313" key="10">
    <source>
        <dbReference type="Proteomes" id="UP000270261"/>
    </source>
</evidence>
<evidence type="ECO:0000256" key="5">
    <source>
        <dbReference type="HAMAP-Rule" id="MF_01080"/>
    </source>
</evidence>
<dbReference type="NCBIfam" id="TIGR00431">
    <property type="entry name" value="TruB"/>
    <property type="match status" value="1"/>
</dbReference>
<dbReference type="HAMAP" id="MF_01080">
    <property type="entry name" value="TruB_bact"/>
    <property type="match status" value="1"/>
</dbReference>
<dbReference type="EC" id="5.4.99.25" evidence="5"/>
<feature type="domain" description="Pseudouridine synthase II N-terminal" evidence="7">
    <location>
        <begin position="27"/>
        <end position="174"/>
    </location>
</feature>
<evidence type="ECO:0000256" key="6">
    <source>
        <dbReference type="SAM" id="MobiDB-lite"/>
    </source>
</evidence>
<dbReference type="PANTHER" id="PTHR13767:SF2">
    <property type="entry name" value="PSEUDOURIDYLATE SYNTHASE TRUB1"/>
    <property type="match status" value="1"/>
</dbReference>
<reference evidence="9 10" key="1">
    <citation type="submission" date="2018-11" db="EMBL/GenBank/DDBJ databases">
        <title>Genome sequencing of Lautropia sp. KCOM 2505 (= ChDC F240).</title>
        <authorList>
            <person name="Kook J.-K."/>
            <person name="Park S.-N."/>
            <person name="Lim Y.K."/>
        </authorList>
    </citation>
    <scope>NUCLEOTIDE SEQUENCE [LARGE SCALE GENOMIC DNA]</scope>
    <source>
        <strain evidence="9 10">KCOM 2505</strain>
    </source>
</reference>
<name>A0A426FR61_9BURK</name>
<keyword evidence="10" id="KW-1185">Reference proteome</keyword>
<gene>
    <name evidence="5 9" type="primary">truB</name>
    <name evidence="9" type="ORF">EHV23_02855</name>
</gene>
<dbReference type="Proteomes" id="UP000270261">
    <property type="component" value="Unassembled WGS sequence"/>
</dbReference>
<proteinExistence type="inferred from homology"/>
<dbReference type="GO" id="GO:1990481">
    <property type="term" value="P:mRNA pseudouridine synthesis"/>
    <property type="evidence" value="ECO:0007669"/>
    <property type="project" value="TreeGrafter"/>
</dbReference>
<sequence>MRLKVHGLLLLDKPVGLSSNVALQKVRRLLGADKAGHGGTLDPMASGVLPLMFGEACKLAGAALTHDKAYEAEVRFGIRTTTDDVEGEVLAQSELRPTRAQLLATLPQFTGLISQVPPVYSALKVGGKAMYRHAREGRPIEAAARQVRVDAIEVLDFDGERARLAIACGSGTYIRSIARDLGEVLGCGAHLSGLRRTQVGQYRVQDAVTLDTLLAGDAAAAAQHLQGLLTLVAGWPQVVLDDAQARRFAQGQAVRLTGQQAAALSGMRAGMSQIAVLHAGRLAGLARQATQPGTRATQPDGLLTRPGSQAAQPGSPVTLAPVRVILE</sequence>
<evidence type="ECO:0000313" key="9">
    <source>
        <dbReference type="EMBL" id="RRN45196.1"/>
    </source>
</evidence>
<dbReference type="GO" id="GO:0031119">
    <property type="term" value="P:tRNA pseudouridine synthesis"/>
    <property type="evidence" value="ECO:0007669"/>
    <property type="project" value="UniProtKB-UniRule"/>
</dbReference>
<evidence type="ECO:0000256" key="1">
    <source>
        <dbReference type="ARBA" id="ARBA00000385"/>
    </source>
</evidence>
<dbReference type="GO" id="GO:0160148">
    <property type="term" value="F:tRNA pseudouridine(55) synthase activity"/>
    <property type="evidence" value="ECO:0007669"/>
    <property type="project" value="UniProtKB-EC"/>
</dbReference>
<dbReference type="EMBL" id="RRUE01000001">
    <property type="protein sequence ID" value="RRN45196.1"/>
    <property type="molecule type" value="Genomic_DNA"/>
</dbReference>
<dbReference type="InterPro" id="IPR020103">
    <property type="entry name" value="PsdUridine_synth_cat_dom_sf"/>
</dbReference>
<dbReference type="Gene3D" id="3.30.2350.10">
    <property type="entry name" value="Pseudouridine synthase"/>
    <property type="match status" value="1"/>
</dbReference>
<feature type="region of interest" description="Disordered" evidence="6">
    <location>
        <begin position="289"/>
        <end position="315"/>
    </location>
</feature>
<dbReference type="InterPro" id="IPR014780">
    <property type="entry name" value="tRNA_psdUridine_synth_TruB"/>
</dbReference>
<comment type="caution">
    <text evidence="9">The sequence shown here is derived from an EMBL/GenBank/DDBJ whole genome shotgun (WGS) entry which is preliminary data.</text>
</comment>
<dbReference type="SUPFAM" id="SSF55120">
    <property type="entry name" value="Pseudouridine synthase"/>
    <property type="match status" value="1"/>
</dbReference>